<evidence type="ECO:0000313" key="4">
    <source>
        <dbReference type="EMBL" id="ECR3143988.1"/>
    </source>
</evidence>
<comment type="caution">
    <text evidence="2">The sequence shown here is derived from an EMBL/GenBank/DDBJ whole genome shotgun (WGS) entry which is preliminary data.</text>
</comment>
<keyword evidence="2" id="KW-0548">Nucleotidyltransferase</keyword>
<proteinExistence type="inferred from homology"/>
<name>A0A5T1AEH3_CAMCO</name>
<dbReference type="Pfam" id="PF02348">
    <property type="entry name" value="CTP_transf_3"/>
    <property type="match status" value="1"/>
</dbReference>
<evidence type="ECO:0000313" key="2">
    <source>
        <dbReference type="EMBL" id="EAK6720057.1"/>
    </source>
</evidence>
<dbReference type="InterPro" id="IPR050793">
    <property type="entry name" value="CMP-NeuNAc_synthase"/>
</dbReference>
<dbReference type="InterPro" id="IPR003329">
    <property type="entry name" value="Cytidylyl_trans"/>
</dbReference>
<dbReference type="SUPFAM" id="SSF53448">
    <property type="entry name" value="Nucleotide-diphospho-sugar transferases"/>
    <property type="match status" value="1"/>
</dbReference>
<dbReference type="InterPro" id="IPR029044">
    <property type="entry name" value="Nucleotide-diphossugar_trans"/>
</dbReference>
<dbReference type="PANTHER" id="PTHR21485">
    <property type="entry name" value="HAD SUPERFAMILY MEMBERS CMAS AND KDSC"/>
    <property type="match status" value="1"/>
</dbReference>
<evidence type="ECO:0000313" key="3">
    <source>
        <dbReference type="EMBL" id="EAL6104601.1"/>
    </source>
</evidence>
<dbReference type="CDD" id="cd02513">
    <property type="entry name" value="CMP-NeuAc_Synthase"/>
    <property type="match status" value="1"/>
</dbReference>
<accession>A0A5T1AEH3</accession>
<reference evidence="2" key="1">
    <citation type="submission" date="2018-05" db="EMBL/GenBank/DDBJ databases">
        <authorList>
            <consortium name="GenomeTrakr network: Whole genome sequencing for foodborne pathogen traceback"/>
        </authorList>
    </citation>
    <scope>NUCLEOTIDE SEQUENCE</scope>
    <source>
        <strain evidence="2">NC_C3488</strain>
        <strain evidence="3">NC_C3748</strain>
    </source>
</reference>
<gene>
    <name evidence="2" type="ORF">CRL21_07655</name>
    <name evidence="3" type="ORF">CYC04_08760</name>
    <name evidence="4" type="ORF">F1P02_08265</name>
</gene>
<dbReference type="EMBL" id="AAKFOM010000027">
    <property type="protein sequence ID" value="ECR3143988.1"/>
    <property type="molecule type" value="Genomic_DNA"/>
</dbReference>
<dbReference type="AlphaFoldDB" id="A0A5T1AEH3"/>
<dbReference type="EMBL" id="AACIFC010000069">
    <property type="protein sequence ID" value="EAK6720057.1"/>
    <property type="molecule type" value="Genomic_DNA"/>
</dbReference>
<dbReference type="EMBL" id="AACPRT010000061">
    <property type="protein sequence ID" value="EAL6104601.1"/>
    <property type="molecule type" value="Genomic_DNA"/>
</dbReference>
<dbReference type="PANTHER" id="PTHR21485:SF6">
    <property type="entry name" value="N-ACYLNEURAMINATE CYTIDYLYLTRANSFERASE-RELATED"/>
    <property type="match status" value="1"/>
</dbReference>
<dbReference type="GO" id="GO:0008781">
    <property type="term" value="F:N-acylneuraminate cytidylyltransferase activity"/>
    <property type="evidence" value="ECO:0007669"/>
    <property type="project" value="TreeGrafter"/>
</dbReference>
<organism evidence="2">
    <name type="scientific">Campylobacter coli</name>
    <dbReference type="NCBI Taxonomy" id="195"/>
    <lineage>
        <taxon>Bacteria</taxon>
        <taxon>Pseudomonadati</taxon>
        <taxon>Campylobacterota</taxon>
        <taxon>Epsilonproteobacteria</taxon>
        <taxon>Campylobacterales</taxon>
        <taxon>Campylobacteraceae</taxon>
        <taxon>Campylobacter</taxon>
    </lineage>
</organism>
<reference evidence="4" key="2">
    <citation type="submission" date="2019-09" db="EMBL/GenBank/DDBJ databases">
        <authorList>
            <person name="Ashton P.M."/>
            <person name="Dallman T."/>
            <person name="Nair S."/>
            <person name="De Pinna E."/>
            <person name="Peters T."/>
            <person name="Grant K."/>
        </authorList>
    </citation>
    <scope>NUCLEOTIDE SEQUENCE</scope>
    <source>
        <strain evidence="4">189198</strain>
    </source>
</reference>
<protein>
    <submittedName>
        <fullName evidence="2">Acylneuraminate cytidylyltransferase family protein</fullName>
    </submittedName>
</protein>
<dbReference type="RefSeq" id="WP_002813235.1">
    <property type="nucleotide sequence ID" value="NZ_AP028407.1"/>
</dbReference>
<keyword evidence="2" id="KW-0808">Transferase</keyword>
<sequence length="234" mass="26770">MDKILAIIPARSGSKRLVDKNIMYLQEKPLIAWSIEAAIKSKFIDRVVVSTDSFKYADIAKNYGALVPFIRKGMLALDSTPTFDVIEDVIKFYNSRQISYKYIILLQPTSPLRNEKHIDEAIELFFLKKANSIVSVCECEHSPLWTNVLSSDGSMDNFIKEDIKNLRSQDLPKYYRLNGAIFIAEISSYLKYKSFFMPNSFAYKMSTKESIDIDTEIDFLMAEILLNKKGLNGS</sequence>
<evidence type="ECO:0000256" key="1">
    <source>
        <dbReference type="ARBA" id="ARBA00010726"/>
    </source>
</evidence>
<comment type="similarity">
    <text evidence="1">Belongs to the CMP-NeuNAc synthase family.</text>
</comment>
<dbReference type="Gene3D" id="3.90.550.10">
    <property type="entry name" value="Spore Coat Polysaccharide Biosynthesis Protein SpsA, Chain A"/>
    <property type="match status" value="1"/>
</dbReference>